<dbReference type="EMBL" id="JBHUGD010000003">
    <property type="protein sequence ID" value="MFD1946507.1"/>
    <property type="molecule type" value="Genomic_DNA"/>
</dbReference>
<organism evidence="1 2">
    <name type="scientific">Nocardioides aestuarii</name>
    <dbReference type="NCBI Taxonomy" id="252231"/>
    <lineage>
        <taxon>Bacteria</taxon>
        <taxon>Bacillati</taxon>
        <taxon>Actinomycetota</taxon>
        <taxon>Actinomycetes</taxon>
        <taxon>Propionibacteriales</taxon>
        <taxon>Nocardioidaceae</taxon>
        <taxon>Nocardioides</taxon>
    </lineage>
</organism>
<evidence type="ECO:0000313" key="1">
    <source>
        <dbReference type="EMBL" id="MFD1946507.1"/>
    </source>
</evidence>
<protein>
    <submittedName>
        <fullName evidence="1">Uncharacterized protein</fullName>
    </submittedName>
</protein>
<sequence>MAPDAFDKQLEAALVPMVASLGGSGVESAHWLPDRDGHPVVWLRTRTRAEREQLERQSWVLPQVQIIMTRLGVPHDSVWGLRLEVTSTEDEERLLTE</sequence>
<comment type="caution">
    <text evidence="1">The sequence shown here is derived from an EMBL/GenBank/DDBJ whole genome shotgun (WGS) entry which is preliminary data.</text>
</comment>
<keyword evidence="2" id="KW-1185">Reference proteome</keyword>
<evidence type="ECO:0000313" key="2">
    <source>
        <dbReference type="Proteomes" id="UP001597351"/>
    </source>
</evidence>
<gene>
    <name evidence="1" type="ORF">ACFSDE_06860</name>
</gene>
<proteinExistence type="predicted"/>
<reference evidence="2" key="1">
    <citation type="journal article" date="2019" name="Int. J. Syst. Evol. Microbiol.">
        <title>The Global Catalogue of Microorganisms (GCM) 10K type strain sequencing project: providing services to taxonomists for standard genome sequencing and annotation.</title>
        <authorList>
            <consortium name="The Broad Institute Genomics Platform"/>
            <consortium name="The Broad Institute Genome Sequencing Center for Infectious Disease"/>
            <person name="Wu L."/>
            <person name="Ma J."/>
        </authorList>
    </citation>
    <scope>NUCLEOTIDE SEQUENCE [LARGE SCALE GENOMIC DNA]</scope>
    <source>
        <strain evidence="2">CGMCC 1.12477</strain>
    </source>
</reference>
<name>A0ABW4TLT9_9ACTN</name>
<accession>A0ABW4TLT9</accession>
<dbReference type="RefSeq" id="WP_343916720.1">
    <property type="nucleotide sequence ID" value="NZ_BAAAJT010000002.1"/>
</dbReference>
<dbReference type="Proteomes" id="UP001597351">
    <property type="component" value="Unassembled WGS sequence"/>
</dbReference>